<protein>
    <submittedName>
        <fullName evidence="2">Uncharacterized protein</fullName>
    </submittedName>
</protein>
<sequence length="145" mass="16245">GQEMESGFVGQESAGMHPCESLFPNAVVGLLFRITRFFESFTRYPLSLICMYIFSSPCDCASSPFFPCFFCPCQRIKRREGREGGRKGGRKGLVRCWNTMRSSRICRGFSVPRQPRKRHLPPLGREGGREGGRNREGRGGGEAGD</sequence>
<proteinExistence type="predicted"/>
<dbReference type="EMBL" id="AZIL01002939">
    <property type="protein sequence ID" value="EWM20608.1"/>
    <property type="molecule type" value="Genomic_DNA"/>
</dbReference>
<feature type="non-terminal residue" evidence="2">
    <location>
        <position position="1"/>
    </location>
</feature>
<gene>
    <name evidence="2" type="ORF">Naga_101410g1</name>
</gene>
<reference evidence="2 3" key="1">
    <citation type="journal article" date="2014" name="Mol. Plant">
        <title>Chromosome Scale Genome Assembly and Transcriptome Profiling of Nannochloropsis gaditana in Nitrogen Depletion.</title>
        <authorList>
            <person name="Corteggiani Carpinelli E."/>
            <person name="Telatin A."/>
            <person name="Vitulo N."/>
            <person name="Forcato C."/>
            <person name="D'Angelo M."/>
            <person name="Schiavon R."/>
            <person name="Vezzi A."/>
            <person name="Giacometti G.M."/>
            <person name="Morosinotto T."/>
            <person name="Valle G."/>
        </authorList>
    </citation>
    <scope>NUCLEOTIDE SEQUENCE [LARGE SCALE GENOMIC DNA]</scope>
    <source>
        <strain evidence="2 3">B-31</strain>
    </source>
</reference>
<evidence type="ECO:0000313" key="2">
    <source>
        <dbReference type="EMBL" id="EWM20608.1"/>
    </source>
</evidence>
<organism evidence="2 3">
    <name type="scientific">Nannochloropsis gaditana</name>
    <dbReference type="NCBI Taxonomy" id="72520"/>
    <lineage>
        <taxon>Eukaryota</taxon>
        <taxon>Sar</taxon>
        <taxon>Stramenopiles</taxon>
        <taxon>Ochrophyta</taxon>
        <taxon>Eustigmatophyceae</taxon>
        <taxon>Eustigmatales</taxon>
        <taxon>Monodopsidaceae</taxon>
        <taxon>Nannochloropsis</taxon>
    </lineage>
</organism>
<evidence type="ECO:0000256" key="1">
    <source>
        <dbReference type="SAM" id="MobiDB-lite"/>
    </source>
</evidence>
<feature type="region of interest" description="Disordered" evidence="1">
    <location>
        <begin position="107"/>
        <end position="145"/>
    </location>
</feature>
<dbReference type="Proteomes" id="UP000019335">
    <property type="component" value="Unassembled WGS sequence"/>
</dbReference>
<evidence type="ECO:0000313" key="3">
    <source>
        <dbReference type="Proteomes" id="UP000019335"/>
    </source>
</evidence>
<feature type="compositionally biased region" description="Basic and acidic residues" evidence="1">
    <location>
        <begin position="126"/>
        <end position="139"/>
    </location>
</feature>
<comment type="caution">
    <text evidence="2">The sequence shown here is derived from an EMBL/GenBank/DDBJ whole genome shotgun (WGS) entry which is preliminary data.</text>
</comment>
<name>W7TAU1_9STRA</name>
<accession>W7TAU1</accession>
<keyword evidence="3" id="KW-1185">Reference proteome</keyword>
<dbReference type="AlphaFoldDB" id="W7TAU1"/>